<dbReference type="PIRSF" id="PIRSF001365">
    <property type="entry name" value="DHDPS"/>
    <property type="match status" value="1"/>
</dbReference>
<evidence type="ECO:0000256" key="2">
    <source>
        <dbReference type="ARBA" id="ARBA00004983"/>
    </source>
</evidence>
<evidence type="ECO:0000313" key="8">
    <source>
        <dbReference type="EMBL" id="TDQ41184.1"/>
    </source>
</evidence>
<dbReference type="HAMAP" id="MF_00694">
    <property type="entry name" value="KDGDH"/>
    <property type="match status" value="1"/>
</dbReference>
<organism evidence="8 9">
    <name type="scientific">Aureibacillus halotolerans</name>
    <dbReference type="NCBI Taxonomy" id="1508390"/>
    <lineage>
        <taxon>Bacteria</taxon>
        <taxon>Bacillati</taxon>
        <taxon>Bacillota</taxon>
        <taxon>Bacilli</taxon>
        <taxon>Bacillales</taxon>
        <taxon>Bacillaceae</taxon>
        <taxon>Aureibacillus</taxon>
    </lineage>
</organism>
<dbReference type="InterPro" id="IPR017655">
    <property type="entry name" value="Dehydro-deoxyglucarate_dehyd"/>
</dbReference>
<dbReference type="RefSeq" id="WP_133579784.1">
    <property type="nucleotide sequence ID" value="NZ_SNYJ01000004.1"/>
</dbReference>
<feature type="active site" description="Schiff-base intermediate with substrate" evidence="7">
    <location>
        <position position="162"/>
    </location>
</feature>
<evidence type="ECO:0000313" key="9">
    <source>
        <dbReference type="Proteomes" id="UP000295632"/>
    </source>
</evidence>
<dbReference type="GO" id="GO:0047448">
    <property type="term" value="F:5-dehydro-4-deoxyglucarate dehydratase activity"/>
    <property type="evidence" value="ECO:0007669"/>
    <property type="project" value="UniProtKB-UniRule"/>
</dbReference>
<reference evidence="8 9" key="1">
    <citation type="submission" date="2019-03" db="EMBL/GenBank/DDBJ databases">
        <title>Genomic Encyclopedia of Type Strains, Phase IV (KMG-IV): sequencing the most valuable type-strain genomes for metagenomic binning, comparative biology and taxonomic classification.</title>
        <authorList>
            <person name="Goeker M."/>
        </authorList>
    </citation>
    <scope>NUCLEOTIDE SEQUENCE [LARGE SCALE GENOMIC DNA]</scope>
    <source>
        <strain evidence="8 9">DSM 28697</strain>
    </source>
</reference>
<comment type="caution">
    <text evidence="8">The sequence shown here is derived from an EMBL/GenBank/DDBJ whole genome shotgun (WGS) entry which is preliminary data.</text>
</comment>
<dbReference type="PANTHER" id="PTHR12128">
    <property type="entry name" value="DIHYDRODIPICOLINATE SYNTHASE"/>
    <property type="match status" value="1"/>
</dbReference>
<dbReference type="NCBIfam" id="TIGR03249">
    <property type="entry name" value="KdgD"/>
    <property type="match status" value="1"/>
</dbReference>
<evidence type="ECO:0000256" key="5">
    <source>
        <dbReference type="HAMAP-Rule" id="MF_00694"/>
    </source>
</evidence>
<dbReference type="SMART" id="SM01130">
    <property type="entry name" value="DHDPS"/>
    <property type="match status" value="1"/>
</dbReference>
<comment type="similarity">
    <text evidence="3 5 6">Belongs to the DapA family.</text>
</comment>
<comment type="catalytic activity">
    <reaction evidence="1 5">
        <text>5-dehydro-4-deoxy-D-glucarate + H(+) = 2,5-dioxopentanoate + CO2 + H2O</text>
        <dbReference type="Rhea" id="RHEA:24608"/>
        <dbReference type="ChEBI" id="CHEBI:15377"/>
        <dbReference type="ChEBI" id="CHEBI:15378"/>
        <dbReference type="ChEBI" id="CHEBI:16526"/>
        <dbReference type="ChEBI" id="CHEBI:42819"/>
        <dbReference type="ChEBI" id="CHEBI:58136"/>
        <dbReference type="EC" id="4.2.1.41"/>
    </reaction>
</comment>
<evidence type="ECO:0000256" key="1">
    <source>
        <dbReference type="ARBA" id="ARBA00001446"/>
    </source>
</evidence>
<dbReference type="EC" id="4.2.1.41" evidence="5"/>
<proteinExistence type="inferred from homology"/>
<keyword evidence="9" id="KW-1185">Reference proteome</keyword>
<name>A0A4R6UDL4_9BACI</name>
<dbReference type="AlphaFoldDB" id="A0A4R6UDL4"/>
<comment type="pathway">
    <text evidence="2 5">Carbohydrate acid metabolism; D-glucarate degradation; 2,5-dioxopentanoate from D-glucarate: step 2/2.</text>
</comment>
<evidence type="ECO:0000256" key="6">
    <source>
        <dbReference type="PIRNR" id="PIRNR001365"/>
    </source>
</evidence>
<feature type="active site" description="Proton donor/acceptor" evidence="7">
    <location>
        <position position="137"/>
    </location>
</feature>
<dbReference type="PANTHER" id="PTHR12128:SF19">
    <property type="entry name" value="5-DEHYDRO-4-DEOXYGLUCARATE DEHYDRATASE 2-RELATED"/>
    <property type="match status" value="1"/>
</dbReference>
<evidence type="ECO:0000256" key="4">
    <source>
        <dbReference type="ARBA" id="ARBA00023239"/>
    </source>
</evidence>
<accession>A0A4R6UDL4</accession>
<evidence type="ECO:0000256" key="7">
    <source>
        <dbReference type="PIRSR" id="PIRSR001365-1"/>
    </source>
</evidence>
<dbReference type="SUPFAM" id="SSF51569">
    <property type="entry name" value="Aldolase"/>
    <property type="match status" value="1"/>
</dbReference>
<dbReference type="InterPro" id="IPR013785">
    <property type="entry name" value="Aldolase_TIM"/>
</dbReference>
<dbReference type="EMBL" id="SNYJ01000004">
    <property type="protein sequence ID" value="TDQ41184.1"/>
    <property type="molecule type" value="Genomic_DNA"/>
</dbReference>
<evidence type="ECO:0000256" key="3">
    <source>
        <dbReference type="ARBA" id="ARBA00007592"/>
    </source>
</evidence>
<protein>
    <recommendedName>
        <fullName evidence="5">Probable 5-dehydro-4-deoxyglucarate dehydratase</fullName>
        <ecNumber evidence="5">4.2.1.41</ecNumber>
    </recommendedName>
    <alternativeName>
        <fullName evidence="5">5-keto-4-deoxy-glucarate dehydratase</fullName>
        <shortName evidence="5">KDGDH</shortName>
    </alternativeName>
</protein>
<dbReference type="Gene3D" id="3.20.20.70">
    <property type="entry name" value="Aldolase class I"/>
    <property type="match status" value="1"/>
</dbReference>
<dbReference type="NCBIfam" id="NF002958">
    <property type="entry name" value="PRK03620.1"/>
    <property type="match status" value="1"/>
</dbReference>
<keyword evidence="4 5" id="KW-0456">Lyase</keyword>
<gene>
    <name evidence="8" type="ORF">EV213_104182</name>
</gene>
<sequence length="309" mass="34207">MTRRQAPTGILGFPVTPLDDNGKVDEIALAQNIQFLIDEGLESIFIACGSGEYQSLSSGEYELLVDIALDVTKGRVPVYTGVGGHLPTSLEWAQLSADKGADGYLVFPPYLVGGEQKGLVQYYKTIIESTDLDAILYQRGQAVFSTESVQELAELPQVVGVKDGIGNMERNVQMTQTIGDRMGWLNGMPMAEVTMPAYVPLGFNSYSSAISNYIPHISRAFYEALLAQRMDDVRQMYQEVILPINAIRNQRQGYAVSLIKAGMEIMGHSVKNTARPPILPVEPEHYKQLEAILKRAHELYPKRTAIEHK</sequence>
<dbReference type="GO" id="GO:0042838">
    <property type="term" value="P:D-glucarate catabolic process"/>
    <property type="evidence" value="ECO:0007669"/>
    <property type="project" value="UniProtKB-UniRule"/>
</dbReference>
<dbReference type="GO" id="GO:0008840">
    <property type="term" value="F:4-hydroxy-tetrahydrodipicolinate synthase activity"/>
    <property type="evidence" value="ECO:0007669"/>
    <property type="project" value="TreeGrafter"/>
</dbReference>
<dbReference type="UniPathway" id="UPA00564">
    <property type="reaction ID" value="UER00628"/>
</dbReference>
<dbReference type="Proteomes" id="UP000295632">
    <property type="component" value="Unassembled WGS sequence"/>
</dbReference>
<dbReference type="Pfam" id="PF00701">
    <property type="entry name" value="DHDPS"/>
    <property type="match status" value="1"/>
</dbReference>
<dbReference type="InterPro" id="IPR002220">
    <property type="entry name" value="DapA-like"/>
</dbReference>
<dbReference type="OrthoDB" id="9778880at2"/>